<dbReference type="InterPro" id="IPR013328">
    <property type="entry name" value="6PGD_dom2"/>
</dbReference>
<dbReference type="Gene3D" id="1.10.1040.10">
    <property type="entry name" value="N-(1-d-carboxylethyl)-l-norvaline Dehydrogenase, domain 2"/>
    <property type="match status" value="1"/>
</dbReference>
<reference evidence="2 3" key="1">
    <citation type="journal article" date="2018" name="bioRxiv">
        <title>Evidence of independent acquisition and adaption of ultra-small bacteria to human hosts across the highly diverse yet reduced genomes of the phylum Saccharibacteria.</title>
        <authorList>
            <person name="McLean J.S."/>
            <person name="Bor B."/>
            <person name="To T.T."/>
            <person name="Liu Q."/>
            <person name="Kearns K.A."/>
            <person name="Solden L.M."/>
            <person name="Wrighton K.C."/>
            <person name="He X."/>
            <person name="Shi W."/>
        </authorList>
    </citation>
    <scope>NUCLEOTIDE SEQUENCE [LARGE SCALE GENOMIC DNA]</scope>
    <source>
        <strain evidence="2 3">TM7_G3_2_Rum_HOT_351B</strain>
    </source>
</reference>
<organism evidence="2 3">
    <name type="scientific">Candidatus Nanosyncoccus alces</name>
    <dbReference type="NCBI Taxonomy" id="2171997"/>
    <lineage>
        <taxon>Bacteria</taxon>
        <taxon>Candidatus Saccharimonadota</taxon>
        <taxon>Candidatus Nanosyncoccalia</taxon>
        <taxon>Candidatus Nanosyncoccales</taxon>
        <taxon>Candidatus Nanosyncoccaceae</taxon>
        <taxon>Candidatus Nanosyncoccus</taxon>
    </lineage>
</organism>
<protein>
    <submittedName>
        <fullName evidence="2">Glycerol-3-phosphate dehydrogenase [NAD(P)+]</fullName>
        <ecNumber evidence="2">1.1.1.94</ecNumber>
    </submittedName>
</protein>
<dbReference type="EC" id="1.1.1.94" evidence="2"/>
<evidence type="ECO:0000313" key="2">
    <source>
        <dbReference type="EMBL" id="RYC74396.1"/>
    </source>
</evidence>
<dbReference type="PANTHER" id="PTHR11728">
    <property type="entry name" value="GLYCEROL-3-PHOSPHATE DEHYDROGENASE"/>
    <property type="match status" value="1"/>
</dbReference>
<feature type="domain" description="Glycerol-3-phosphate dehydrogenase NAD-dependent C-terminal" evidence="1">
    <location>
        <begin position="132"/>
        <end position="236"/>
    </location>
</feature>
<dbReference type="Proteomes" id="UP001191019">
    <property type="component" value="Unassembled WGS sequence"/>
</dbReference>
<comment type="caution">
    <text evidence="2">The sequence shown here is derived from an EMBL/GenBank/DDBJ whole genome shotgun (WGS) entry which is preliminary data.</text>
</comment>
<dbReference type="InterPro" id="IPR036291">
    <property type="entry name" value="NAD(P)-bd_dom_sf"/>
</dbReference>
<dbReference type="EMBL" id="PRLM01000006">
    <property type="protein sequence ID" value="RYC74396.1"/>
    <property type="molecule type" value="Genomic_DNA"/>
</dbReference>
<dbReference type="InterPro" id="IPR006109">
    <property type="entry name" value="G3P_DH_NAD-dep_C"/>
</dbReference>
<proteinExistence type="predicted"/>
<keyword evidence="2" id="KW-0560">Oxidoreductase</keyword>
<name>A0ABY0FKW1_9BACT</name>
<evidence type="ECO:0000259" key="1">
    <source>
        <dbReference type="Pfam" id="PF07479"/>
    </source>
</evidence>
<dbReference type="Gene3D" id="3.40.50.720">
    <property type="entry name" value="NAD(P)-binding Rossmann-like Domain"/>
    <property type="match status" value="2"/>
</dbReference>
<evidence type="ECO:0000313" key="3">
    <source>
        <dbReference type="Proteomes" id="UP001191019"/>
    </source>
</evidence>
<reference evidence="2 3" key="2">
    <citation type="journal article" date="2020" name="Cell Rep.">
        <title>Acquisition and Adaptation of Ultra-small Parasitic Reduced Genome Bacteria to Mammalian Hosts.</title>
        <authorList>
            <person name="McLean J.S."/>
            <person name="Bor B."/>
            <person name="Kerns K.A."/>
            <person name="Liu Q."/>
            <person name="To T.T."/>
            <person name="Solden L."/>
            <person name="Hendrickson E.L."/>
            <person name="Wrighton K."/>
            <person name="Shi W."/>
            <person name="He X."/>
        </authorList>
    </citation>
    <scope>NUCLEOTIDE SEQUENCE [LARGE SCALE GENOMIC DNA]</scope>
    <source>
        <strain evidence="2 3">TM7_G3_2_Rum_HOT_351B</strain>
    </source>
</reference>
<dbReference type="Pfam" id="PF07479">
    <property type="entry name" value="NAD_Gly3P_dh_C"/>
    <property type="match status" value="1"/>
</dbReference>
<dbReference type="SUPFAM" id="SSF48179">
    <property type="entry name" value="6-phosphogluconate dehydrogenase C-terminal domain-like"/>
    <property type="match status" value="1"/>
</dbReference>
<sequence length="259" mass="28184">MKIAILGAGAFGTALGGILADKGYDIDYYDSRLERESLSDVVASAEYVVLCVPSKAAPHVLPYLPKDKPLIVATKGILSDKAFISFDDYMVLSGPGFADDIKAAKKTKLTATDERIEGLFGTGYLTFDRTDDRLGVLMCGALKNVYAILAGLLNLVPGTKKHENFLKAVEEEMRALLLANGAEPKTVELVCGKGDLRLTCALPSRNYEFGLLLSRDPDARPEKTVEGISALKRVKRGEIKVPQTAKKLRELMEMSGRWA</sequence>
<gene>
    <name evidence="2" type="primary">gpsA</name>
    <name evidence="2" type="ORF">G3RUM_00549</name>
</gene>
<dbReference type="PANTHER" id="PTHR11728:SF1">
    <property type="entry name" value="GLYCEROL-3-PHOSPHATE DEHYDROGENASE [NAD(+)] 2, CHLOROPLASTIC"/>
    <property type="match status" value="1"/>
</dbReference>
<dbReference type="GO" id="GO:0047952">
    <property type="term" value="F:glycerol-3-phosphate dehydrogenase [NAD(P)+] activity"/>
    <property type="evidence" value="ECO:0007669"/>
    <property type="project" value="UniProtKB-EC"/>
</dbReference>
<dbReference type="InterPro" id="IPR008927">
    <property type="entry name" value="6-PGluconate_DH-like_C_sf"/>
</dbReference>
<dbReference type="SUPFAM" id="SSF51735">
    <property type="entry name" value="NAD(P)-binding Rossmann-fold domains"/>
    <property type="match status" value="1"/>
</dbReference>
<keyword evidence="3" id="KW-1185">Reference proteome</keyword>
<dbReference type="RefSeq" id="WP_129735139.1">
    <property type="nucleotide sequence ID" value="NZ_PRLM01000006.1"/>
</dbReference>
<accession>A0ABY0FKW1</accession>